<organism evidence="7 8">
    <name type="scientific">Ferroacidibacillus organovorans</name>
    <dbReference type="NCBI Taxonomy" id="1765683"/>
    <lineage>
        <taxon>Bacteria</taxon>
        <taxon>Bacillati</taxon>
        <taxon>Bacillota</taxon>
        <taxon>Bacilli</taxon>
        <taxon>Bacillales</taxon>
        <taxon>Alicyclobacillaceae</taxon>
        <taxon>Ferroacidibacillus</taxon>
    </lineage>
</organism>
<feature type="region of interest" description="Disordered" evidence="6">
    <location>
        <begin position="256"/>
        <end position="289"/>
    </location>
</feature>
<comment type="subcellular location">
    <subcellularLocation>
        <location evidence="5">Cell membrane</location>
        <topology evidence="5">Multi-pass membrane protein</topology>
    </subcellularLocation>
    <subcellularLocation>
        <location evidence="1">Membrane</location>
        <topology evidence="1">Multi-pass membrane protein</topology>
    </subcellularLocation>
</comment>
<evidence type="ECO:0000256" key="2">
    <source>
        <dbReference type="ARBA" id="ARBA00022692"/>
    </source>
</evidence>
<dbReference type="HAMAP" id="MF_00902">
    <property type="entry name" value="TatC"/>
    <property type="match status" value="1"/>
</dbReference>
<accession>A0A853KF88</accession>
<keyword evidence="5" id="KW-0813">Transport</keyword>
<comment type="similarity">
    <text evidence="5">Belongs to the TatC family.</text>
</comment>
<evidence type="ECO:0000256" key="6">
    <source>
        <dbReference type="SAM" id="MobiDB-lite"/>
    </source>
</evidence>
<feature type="transmembrane region" description="Helical" evidence="5">
    <location>
        <begin position="16"/>
        <end position="41"/>
    </location>
</feature>
<dbReference type="GO" id="GO:0009977">
    <property type="term" value="F:proton motive force dependent protein transmembrane transporter activity"/>
    <property type="evidence" value="ECO:0007669"/>
    <property type="project" value="TreeGrafter"/>
</dbReference>
<protein>
    <recommendedName>
        <fullName evidence="5">Sec-independent protein translocase protein TatC</fullName>
    </recommendedName>
</protein>
<dbReference type="RefSeq" id="WP_067560985.1">
    <property type="nucleotide sequence ID" value="NZ_LSUQ01000004.1"/>
</dbReference>
<dbReference type="Proteomes" id="UP000077421">
    <property type="component" value="Unassembled WGS sequence"/>
</dbReference>
<feature type="transmembrane region" description="Helical" evidence="5">
    <location>
        <begin position="186"/>
        <end position="204"/>
    </location>
</feature>
<keyword evidence="3 5" id="KW-1133">Transmembrane helix</keyword>
<dbReference type="InterPro" id="IPR019820">
    <property type="entry name" value="Sec-indep_translocase_CS"/>
</dbReference>
<dbReference type="NCBIfam" id="TIGR00945">
    <property type="entry name" value="tatC"/>
    <property type="match status" value="1"/>
</dbReference>
<comment type="caution">
    <text evidence="7">The sequence shown here is derived from an EMBL/GenBank/DDBJ whole genome shotgun (WGS) entry which is preliminary data.</text>
</comment>
<evidence type="ECO:0000313" key="8">
    <source>
        <dbReference type="Proteomes" id="UP000077421"/>
    </source>
</evidence>
<dbReference type="PROSITE" id="PS01218">
    <property type="entry name" value="TATC"/>
    <property type="match status" value="1"/>
</dbReference>
<keyword evidence="5" id="KW-0811">Translocation</keyword>
<dbReference type="OrthoDB" id="9777044at2"/>
<dbReference type="PANTHER" id="PTHR30371">
    <property type="entry name" value="SEC-INDEPENDENT PROTEIN TRANSLOCASE PROTEIN TATC"/>
    <property type="match status" value="1"/>
</dbReference>
<evidence type="ECO:0000256" key="5">
    <source>
        <dbReference type="HAMAP-Rule" id="MF_00902"/>
    </source>
</evidence>
<evidence type="ECO:0000313" key="7">
    <source>
        <dbReference type="EMBL" id="OAG95004.1"/>
    </source>
</evidence>
<reference evidence="7 8" key="1">
    <citation type="submission" date="2016-02" db="EMBL/GenBank/DDBJ databases">
        <title>Draft genome sequence of Acidibacillus ferrooxidans SLC66.</title>
        <authorList>
            <person name="Oliveira G."/>
            <person name="Nancucheo I."/>
            <person name="Dall'Agnol H."/>
            <person name="Johnson B."/>
            <person name="Oliveira R."/>
            <person name="Nunes G.L."/>
            <person name="Tzotzos G."/>
            <person name="Orellana S.C."/>
            <person name="Salim A.C."/>
            <person name="Araujo F.M."/>
        </authorList>
    </citation>
    <scope>NUCLEOTIDE SEQUENCE [LARGE SCALE GENOMIC DNA]</scope>
    <source>
        <strain evidence="7 8">SLC66</strain>
    </source>
</reference>
<feature type="transmembrane region" description="Helical" evidence="5">
    <location>
        <begin position="152"/>
        <end position="174"/>
    </location>
</feature>
<keyword evidence="5" id="KW-0653">Protein transport</keyword>
<dbReference type="AlphaFoldDB" id="A0A853KF88"/>
<feature type="transmembrane region" description="Helical" evidence="5">
    <location>
        <begin position="210"/>
        <end position="228"/>
    </location>
</feature>
<feature type="transmembrane region" description="Helical" evidence="5">
    <location>
        <begin position="61"/>
        <end position="86"/>
    </location>
</feature>
<keyword evidence="5" id="KW-1003">Cell membrane</keyword>
<dbReference type="EMBL" id="LSUQ01000004">
    <property type="protein sequence ID" value="OAG95004.1"/>
    <property type="molecule type" value="Genomic_DNA"/>
</dbReference>
<feature type="transmembrane region" description="Helical" evidence="5">
    <location>
        <begin position="98"/>
        <end position="120"/>
    </location>
</feature>
<evidence type="ECO:0000256" key="4">
    <source>
        <dbReference type="ARBA" id="ARBA00023136"/>
    </source>
</evidence>
<keyword evidence="2 5" id="KW-0812">Transmembrane</keyword>
<dbReference type="GO" id="GO:0043953">
    <property type="term" value="P:protein transport by the Tat complex"/>
    <property type="evidence" value="ECO:0007669"/>
    <property type="project" value="UniProtKB-UniRule"/>
</dbReference>
<evidence type="ECO:0000256" key="1">
    <source>
        <dbReference type="ARBA" id="ARBA00004141"/>
    </source>
</evidence>
<dbReference type="GO" id="GO:0033281">
    <property type="term" value="C:TAT protein transport complex"/>
    <property type="evidence" value="ECO:0007669"/>
    <property type="project" value="UniProtKB-UniRule"/>
</dbReference>
<dbReference type="InterPro" id="IPR002033">
    <property type="entry name" value="TatC"/>
</dbReference>
<evidence type="ECO:0000256" key="3">
    <source>
        <dbReference type="ARBA" id="ARBA00022989"/>
    </source>
</evidence>
<comment type="function">
    <text evidence="5">Part of the twin-arginine translocation (Tat) system that transports large folded proteins containing a characteristic twin-arginine motif in their signal peptide across membranes.</text>
</comment>
<dbReference type="GO" id="GO:0065002">
    <property type="term" value="P:intracellular protein transmembrane transport"/>
    <property type="evidence" value="ECO:0007669"/>
    <property type="project" value="TreeGrafter"/>
</dbReference>
<sequence>MQQRFVPHMEELRKRIIFVLAFFLISLIGSLTFVNPLYHILTKTAGNVPLAVLGPGDIVSIYFMIGGICALVFTTPFLFWQVWLFVSPGLQAKERRYAARLIAPITFMFLLGISFGYFLVFPQVYHFLQRLGQQSFRFFITATEYFSFMTNIVLPFGFFFELPVVVVFLTRIGILTPGVMRKFRRFAYFGCVVLGTLISPPELISHLSVTVPLILLYELSIFLSAATYRKRQRAEAWWREDKPVARNVRRSVTNSAANAELTPQELPASTPTLTPGLSVAVPDSSTPLIDKDAARESGVSGQGANGSEPDSLDAAESVTATFDTIDTHVASVNDGIDHAQIEQEMAVFLVKHLEEGAAFERRPGIKLDVRE</sequence>
<name>A0A853KF88_9BACL</name>
<keyword evidence="4 5" id="KW-0472">Membrane</keyword>
<dbReference type="PANTHER" id="PTHR30371:SF4">
    <property type="entry name" value="SEC-INDEPENDENT PROTEIN TRANSLOCASE PROTEIN TATCD"/>
    <property type="match status" value="1"/>
</dbReference>
<comment type="subunit">
    <text evidence="5">Forms a complex with TatA.</text>
</comment>
<dbReference type="Pfam" id="PF00902">
    <property type="entry name" value="TatC"/>
    <property type="match status" value="1"/>
</dbReference>
<proteinExistence type="inferred from homology"/>
<gene>
    <name evidence="5" type="primary">tatC</name>
    <name evidence="7" type="ORF">AYW79_01935</name>
</gene>
<dbReference type="PRINTS" id="PR01840">
    <property type="entry name" value="TATCFAMILY"/>
</dbReference>